<accession>A0ABD0M0L3</accession>
<gene>
    <name evidence="2" type="ORF">BaRGS_00003415</name>
</gene>
<dbReference type="Proteomes" id="UP001519460">
    <property type="component" value="Unassembled WGS sequence"/>
</dbReference>
<comment type="caution">
    <text evidence="2">The sequence shown here is derived from an EMBL/GenBank/DDBJ whole genome shotgun (WGS) entry which is preliminary data.</text>
</comment>
<dbReference type="EMBL" id="JACVVK020000011">
    <property type="protein sequence ID" value="KAK7505253.1"/>
    <property type="molecule type" value="Genomic_DNA"/>
</dbReference>
<keyword evidence="3" id="KW-1185">Reference proteome</keyword>
<evidence type="ECO:0000313" key="3">
    <source>
        <dbReference type="Proteomes" id="UP001519460"/>
    </source>
</evidence>
<evidence type="ECO:0000313" key="2">
    <source>
        <dbReference type="EMBL" id="KAK7505253.1"/>
    </source>
</evidence>
<organism evidence="2 3">
    <name type="scientific">Batillaria attramentaria</name>
    <dbReference type="NCBI Taxonomy" id="370345"/>
    <lineage>
        <taxon>Eukaryota</taxon>
        <taxon>Metazoa</taxon>
        <taxon>Spiralia</taxon>
        <taxon>Lophotrochozoa</taxon>
        <taxon>Mollusca</taxon>
        <taxon>Gastropoda</taxon>
        <taxon>Caenogastropoda</taxon>
        <taxon>Sorbeoconcha</taxon>
        <taxon>Cerithioidea</taxon>
        <taxon>Batillariidae</taxon>
        <taxon>Batillaria</taxon>
    </lineage>
</organism>
<name>A0ABD0M0L3_9CAEN</name>
<reference evidence="2 3" key="1">
    <citation type="journal article" date="2023" name="Sci. Data">
        <title>Genome assembly of the Korean intertidal mud-creeper Batillaria attramentaria.</title>
        <authorList>
            <person name="Patra A.K."/>
            <person name="Ho P.T."/>
            <person name="Jun S."/>
            <person name="Lee S.J."/>
            <person name="Kim Y."/>
            <person name="Won Y.J."/>
        </authorList>
    </citation>
    <scope>NUCLEOTIDE SEQUENCE [LARGE SCALE GENOMIC DNA]</scope>
    <source>
        <strain evidence="2">Wonlab-2016</strain>
    </source>
</reference>
<proteinExistence type="predicted"/>
<feature type="region of interest" description="Disordered" evidence="1">
    <location>
        <begin position="1"/>
        <end position="21"/>
    </location>
</feature>
<evidence type="ECO:0000256" key="1">
    <source>
        <dbReference type="SAM" id="MobiDB-lite"/>
    </source>
</evidence>
<sequence>MHRAKAFNDNNGKTCERTPGMRVHGEKKVSCQWATSSSGGACNRSRNLDDNKLDKQNGLANNFRNSRLKQHYYTSPDLSKSPVFELGNCGKQTHNSRAARRITRHWINKQG</sequence>
<protein>
    <submittedName>
        <fullName evidence="2">Uncharacterized protein</fullName>
    </submittedName>
</protein>
<dbReference type="AlphaFoldDB" id="A0ABD0M0L3"/>